<dbReference type="EMBL" id="JBJQND010000016">
    <property type="protein sequence ID" value="KAL3847219.1"/>
    <property type="molecule type" value="Genomic_DNA"/>
</dbReference>
<evidence type="ECO:0000313" key="6">
    <source>
        <dbReference type="Proteomes" id="UP001634394"/>
    </source>
</evidence>
<dbReference type="PANTHER" id="PTHR19143:SF458">
    <property type="entry name" value="FIBRINOGEN C-TERMINAL DOMAIN-CONTAINING PROTEIN-RELATED"/>
    <property type="match status" value="1"/>
</dbReference>
<dbReference type="CDD" id="cd00087">
    <property type="entry name" value="FReD"/>
    <property type="match status" value="1"/>
</dbReference>
<reference evidence="5 6" key="1">
    <citation type="submission" date="2024-11" db="EMBL/GenBank/DDBJ databases">
        <title>Chromosome-level genome assembly of the freshwater bivalve Anodonta woodiana.</title>
        <authorList>
            <person name="Chen X."/>
        </authorList>
    </citation>
    <scope>NUCLEOTIDE SEQUENCE [LARGE SCALE GENOMIC DNA]</scope>
    <source>
        <strain evidence="5">MN2024</strain>
        <tissue evidence="5">Gills</tissue>
    </source>
</reference>
<evidence type="ECO:0000313" key="5">
    <source>
        <dbReference type="EMBL" id="KAL3847219.1"/>
    </source>
</evidence>
<evidence type="ECO:0000259" key="4">
    <source>
        <dbReference type="PROSITE" id="PS51406"/>
    </source>
</evidence>
<dbReference type="Pfam" id="PF00147">
    <property type="entry name" value="Fibrinogen_C"/>
    <property type="match status" value="1"/>
</dbReference>
<name>A0ABD3UCI2_SINWO</name>
<protein>
    <recommendedName>
        <fullName evidence="7">Fibrinogen C-terminal domain-containing protein</fullName>
    </recommendedName>
</protein>
<dbReference type="InterPro" id="IPR003609">
    <property type="entry name" value="Pan_app"/>
</dbReference>
<dbReference type="FunFam" id="3.90.215.10:FF:000001">
    <property type="entry name" value="Tenascin isoform 1"/>
    <property type="match status" value="1"/>
</dbReference>
<keyword evidence="6" id="KW-1185">Reference proteome</keyword>
<keyword evidence="1" id="KW-1015">Disulfide bond</keyword>
<evidence type="ECO:0000259" key="3">
    <source>
        <dbReference type="PROSITE" id="PS50948"/>
    </source>
</evidence>
<sequence>MEVFSVIFIFLTYGFTNNVYVVTATESYFCENVKCSNLENQICTKNMIWTVTGTRKSQCFLKCLSEKEGCQAVFYNDISMKCQGHSSVLTSNDNCIVEVGTKYYYKCTSKRPGNCQDIFCSGQTTTGIYTIYPDQNSNGVSVRCDMDTDGGGWTVFQRRVDGSVDFFRNWADYKSGFGNANTEYWLGLDNIHKLTAQGNKTLRVDLITPGPPQQSAYAAYSSFKVGDVNSKYIMTLTGYSGNAGDSMAYHSGTMFTTQDQDNDEEPAFNCAVYYIGAWWYRNCLGSNLNGLYGSALYGKGIVWGYLSGLTVSMTFTEMKLK</sequence>
<dbReference type="InterPro" id="IPR002181">
    <property type="entry name" value="Fibrinogen_a/b/g_C_dom"/>
</dbReference>
<dbReference type="Proteomes" id="UP001634394">
    <property type="component" value="Unassembled WGS sequence"/>
</dbReference>
<feature type="chain" id="PRO_5044792470" description="Fibrinogen C-terminal domain-containing protein" evidence="2">
    <location>
        <begin position="17"/>
        <end position="321"/>
    </location>
</feature>
<dbReference type="Gene3D" id="4.10.530.10">
    <property type="entry name" value="Gamma-fibrinogen Carboxyl Terminal Fragment, domain 2"/>
    <property type="match status" value="1"/>
</dbReference>
<dbReference type="SMART" id="SM00186">
    <property type="entry name" value="FBG"/>
    <property type="match status" value="1"/>
</dbReference>
<feature type="domain" description="Apple" evidence="3">
    <location>
        <begin position="30"/>
        <end position="108"/>
    </location>
</feature>
<comment type="caution">
    <text evidence="5">The sequence shown here is derived from an EMBL/GenBank/DDBJ whole genome shotgun (WGS) entry which is preliminary data.</text>
</comment>
<dbReference type="InterPro" id="IPR050373">
    <property type="entry name" value="Fibrinogen_C-term_domain"/>
</dbReference>
<proteinExistence type="predicted"/>
<dbReference type="PANTHER" id="PTHR19143">
    <property type="entry name" value="FIBRINOGEN/TENASCIN/ANGIOPOEITIN"/>
    <property type="match status" value="1"/>
</dbReference>
<feature type="domain" description="Fibrinogen C-terminal" evidence="4">
    <location>
        <begin position="106"/>
        <end position="321"/>
    </location>
</feature>
<dbReference type="PROSITE" id="PS51406">
    <property type="entry name" value="FIBRINOGEN_C_2"/>
    <property type="match status" value="1"/>
</dbReference>
<organism evidence="5 6">
    <name type="scientific">Sinanodonta woodiana</name>
    <name type="common">Chinese pond mussel</name>
    <name type="synonym">Anodonta woodiana</name>
    <dbReference type="NCBI Taxonomy" id="1069815"/>
    <lineage>
        <taxon>Eukaryota</taxon>
        <taxon>Metazoa</taxon>
        <taxon>Spiralia</taxon>
        <taxon>Lophotrochozoa</taxon>
        <taxon>Mollusca</taxon>
        <taxon>Bivalvia</taxon>
        <taxon>Autobranchia</taxon>
        <taxon>Heteroconchia</taxon>
        <taxon>Palaeoheterodonta</taxon>
        <taxon>Unionida</taxon>
        <taxon>Unionoidea</taxon>
        <taxon>Unionidae</taxon>
        <taxon>Unioninae</taxon>
        <taxon>Sinanodonta</taxon>
    </lineage>
</organism>
<feature type="signal peptide" evidence="2">
    <location>
        <begin position="1"/>
        <end position="16"/>
    </location>
</feature>
<dbReference type="InterPro" id="IPR020837">
    <property type="entry name" value="Fibrinogen_CS"/>
</dbReference>
<accession>A0ABD3UCI2</accession>
<dbReference type="PROSITE" id="PS00514">
    <property type="entry name" value="FIBRINOGEN_C_1"/>
    <property type="match status" value="1"/>
</dbReference>
<gene>
    <name evidence="5" type="ORF">ACJMK2_018141</name>
</gene>
<dbReference type="Gene3D" id="3.90.215.10">
    <property type="entry name" value="Gamma Fibrinogen, chain A, domain 1"/>
    <property type="match status" value="1"/>
</dbReference>
<dbReference type="InterPro" id="IPR036056">
    <property type="entry name" value="Fibrinogen-like_C"/>
</dbReference>
<dbReference type="PROSITE" id="PS50948">
    <property type="entry name" value="PAN"/>
    <property type="match status" value="1"/>
</dbReference>
<evidence type="ECO:0008006" key="7">
    <source>
        <dbReference type="Google" id="ProtNLM"/>
    </source>
</evidence>
<evidence type="ECO:0000256" key="1">
    <source>
        <dbReference type="ARBA" id="ARBA00023157"/>
    </source>
</evidence>
<dbReference type="AlphaFoldDB" id="A0ABD3UCI2"/>
<keyword evidence="2" id="KW-0732">Signal</keyword>
<dbReference type="SUPFAM" id="SSF56496">
    <property type="entry name" value="Fibrinogen C-terminal domain-like"/>
    <property type="match status" value="1"/>
</dbReference>
<evidence type="ECO:0000256" key="2">
    <source>
        <dbReference type="SAM" id="SignalP"/>
    </source>
</evidence>
<dbReference type="NCBIfam" id="NF040941">
    <property type="entry name" value="GGGWT_bact"/>
    <property type="match status" value="1"/>
</dbReference>
<dbReference type="InterPro" id="IPR014716">
    <property type="entry name" value="Fibrinogen_a/b/g_C_1"/>
</dbReference>